<protein>
    <submittedName>
        <fullName evidence="2">Uncharacterized protein</fullName>
    </submittedName>
</protein>
<dbReference type="EMBL" id="JXLN01002160">
    <property type="protein sequence ID" value="KPM02519.1"/>
    <property type="molecule type" value="Genomic_DNA"/>
</dbReference>
<evidence type="ECO:0000313" key="2">
    <source>
        <dbReference type="EMBL" id="KPM02519.1"/>
    </source>
</evidence>
<sequence length="115" mass="11337">MTSMEFYALDKHCPNIISPLPVSSSTTFDIGSGVGGGSGGGSYSTGNLTVGTANNLLGADLHSNGANSTGYSSSASSTSSLATSPTSNNAGYSTIDNSAGSYGSIPSQSPNDNEK</sequence>
<accession>A0A131ZVK2</accession>
<feature type="compositionally biased region" description="Polar residues" evidence="1">
    <location>
        <begin position="91"/>
        <end position="115"/>
    </location>
</feature>
<dbReference type="Proteomes" id="UP000616769">
    <property type="component" value="Unassembled WGS sequence"/>
</dbReference>
<evidence type="ECO:0000256" key="1">
    <source>
        <dbReference type="SAM" id="MobiDB-lite"/>
    </source>
</evidence>
<evidence type="ECO:0000313" key="3">
    <source>
        <dbReference type="Proteomes" id="UP000616769"/>
    </source>
</evidence>
<reference evidence="2 3" key="1">
    <citation type="journal article" date="2015" name="Parasit. Vectors">
        <title>Draft genome of the scabies mite.</title>
        <authorList>
            <person name="Rider S.D.Jr."/>
            <person name="Morgan M.S."/>
            <person name="Arlian L.G."/>
        </authorList>
    </citation>
    <scope>NUCLEOTIDE SEQUENCE [LARGE SCALE GENOMIC DNA]</scope>
    <source>
        <strain evidence="2">Arlian Lab</strain>
    </source>
</reference>
<organism evidence="2 3">
    <name type="scientific">Sarcoptes scabiei</name>
    <name type="common">Itch mite</name>
    <name type="synonym">Acarus scabiei</name>
    <dbReference type="NCBI Taxonomy" id="52283"/>
    <lineage>
        <taxon>Eukaryota</taxon>
        <taxon>Metazoa</taxon>
        <taxon>Ecdysozoa</taxon>
        <taxon>Arthropoda</taxon>
        <taxon>Chelicerata</taxon>
        <taxon>Arachnida</taxon>
        <taxon>Acari</taxon>
        <taxon>Acariformes</taxon>
        <taxon>Sarcoptiformes</taxon>
        <taxon>Astigmata</taxon>
        <taxon>Psoroptidia</taxon>
        <taxon>Sarcoptoidea</taxon>
        <taxon>Sarcoptidae</taxon>
        <taxon>Sarcoptinae</taxon>
        <taxon>Sarcoptes</taxon>
    </lineage>
</organism>
<proteinExistence type="predicted"/>
<feature type="region of interest" description="Disordered" evidence="1">
    <location>
        <begin position="57"/>
        <end position="115"/>
    </location>
</feature>
<comment type="caution">
    <text evidence="2">The sequence shown here is derived from an EMBL/GenBank/DDBJ whole genome shotgun (WGS) entry which is preliminary data.</text>
</comment>
<feature type="compositionally biased region" description="Low complexity" evidence="1">
    <location>
        <begin position="63"/>
        <end position="90"/>
    </location>
</feature>
<dbReference type="VEuPathDB" id="VectorBase:SSCA009007"/>
<name>A0A131ZVK2_SARSC</name>
<gene>
    <name evidence="2" type="ORF">QR98_0009340</name>
</gene>
<dbReference type="AlphaFoldDB" id="A0A131ZVK2"/>